<keyword evidence="6" id="KW-1185">Reference proteome</keyword>
<feature type="binding site" evidence="4">
    <location>
        <begin position="74"/>
        <end position="78"/>
    </location>
    <ligand>
        <name>D-ribulose 5-phosphate</name>
        <dbReference type="ChEBI" id="CHEBI:58121"/>
    </ligand>
</feature>
<evidence type="ECO:0000256" key="2">
    <source>
        <dbReference type="ARBA" id="ARBA00023235"/>
    </source>
</evidence>
<reference evidence="6" key="1">
    <citation type="submission" date="2019-11" db="EMBL/GenBank/DDBJ databases">
        <title>Genome sequence of Heliorestis convoluta strain HH, an alkaliphilic and minimalistic phototrophic bacterium from a soda lake in Egypt.</title>
        <authorList>
            <person name="Dewey E.D."/>
            <person name="Stokes L.M."/>
            <person name="Burchell B.M."/>
            <person name="Shaffer K.N."/>
            <person name="Huntington A.M."/>
            <person name="Baker J.M."/>
            <person name="Nadendla S."/>
            <person name="Giglio M.G."/>
            <person name="Touchman J.W."/>
            <person name="Blankenship R.E."/>
            <person name="Madigan M.T."/>
            <person name="Sattley W.M."/>
        </authorList>
    </citation>
    <scope>NUCLEOTIDE SEQUENCE [LARGE SCALE GENOMIC DNA]</scope>
    <source>
        <strain evidence="6">HH</strain>
    </source>
</reference>
<dbReference type="EC" id="5.3.1.6" evidence="5"/>
<dbReference type="InterPro" id="IPR004785">
    <property type="entry name" value="RpiB"/>
</dbReference>
<evidence type="ECO:0000256" key="4">
    <source>
        <dbReference type="PIRSR" id="PIRSR005384-2"/>
    </source>
</evidence>
<dbReference type="SUPFAM" id="SSF89623">
    <property type="entry name" value="Ribose/Galactose isomerase RpiB/AlsB"/>
    <property type="match status" value="1"/>
</dbReference>
<feature type="active site" description="Proton donor" evidence="3">
    <location>
        <position position="106"/>
    </location>
</feature>
<dbReference type="KEGG" id="hcv:FTV88_0942"/>
<dbReference type="Pfam" id="PF02502">
    <property type="entry name" value="LacAB_rpiB"/>
    <property type="match status" value="1"/>
</dbReference>
<feature type="binding site" evidence="4">
    <location>
        <position position="107"/>
    </location>
    <ligand>
        <name>D-ribulose 5-phosphate</name>
        <dbReference type="ChEBI" id="CHEBI:58121"/>
    </ligand>
</feature>
<dbReference type="InterPro" id="IPR036569">
    <property type="entry name" value="RpiB_LacA_LacB_sf"/>
</dbReference>
<dbReference type="OrthoDB" id="1778624at2"/>
<evidence type="ECO:0000313" key="6">
    <source>
        <dbReference type="Proteomes" id="UP000366051"/>
    </source>
</evidence>
<organism evidence="5 6">
    <name type="scientific">Heliorestis convoluta</name>
    <dbReference type="NCBI Taxonomy" id="356322"/>
    <lineage>
        <taxon>Bacteria</taxon>
        <taxon>Bacillati</taxon>
        <taxon>Bacillota</taxon>
        <taxon>Clostridia</taxon>
        <taxon>Eubacteriales</taxon>
        <taxon>Heliobacteriaceae</taxon>
        <taxon>Heliorestis</taxon>
    </lineage>
</organism>
<accession>A0A5Q2MWW7</accession>
<dbReference type="PANTHER" id="PTHR30345:SF0">
    <property type="entry name" value="DNA DAMAGE-REPAIR_TOLERATION PROTEIN DRT102"/>
    <property type="match status" value="1"/>
</dbReference>
<evidence type="ECO:0000256" key="3">
    <source>
        <dbReference type="PIRSR" id="PIRSR005384-1"/>
    </source>
</evidence>
<dbReference type="AlphaFoldDB" id="A0A5Q2MWW7"/>
<protein>
    <submittedName>
        <fullName evidence="5">Ribose 5-phosphate isomerase B</fullName>
        <ecNumber evidence="5">5.3.1.6</ecNumber>
    </submittedName>
</protein>
<feature type="active site" description="Proton acceptor" evidence="3">
    <location>
        <position position="73"/>
    </location>
</feature>
<dbReference type="Proteomes" id="UP000366051">
    <property type="component" value="Chromosome"/>
</dbReference>
<dbReference type="InterPro" id="IPR003500">
    <property type="entry name" value="RpiB_LacA_LacB"/>
</dbReference>
<comment type="similarity">
    <text evidence="1">Belongs to the LacAB/RpiB family.</text>
</comment>
<dbReference type="EMBL" id="CP045875">
    <property type="protein sequence ID" value="QGG47094.1"/>
    <property type="molecule type" value="Genomic_DNA"/>
</dbReference>
<keyword evidence="2 5" id="KW-0413">Isomerase</keyword>
<name>A0A5Q2MWW7_9FIRM</name>
<dbReference type="NCBIfam" id="TIGR00689">
    <property type="entry name" value="rpiB_lacA_lacB"/>
    <property type="match status" value="1"/>
</dbReference>
<dbReference type="GO" id="GO:0005975">
    <property type="term" value="P:carbohydrate metabolic process"/>
    <property type="evidence" value="ECO:0007669"/>
    <property type="project" value="InterPro"/>
</dbReference>
<feature type="binding site" evidence="4">
    <location>
        <begin position="8"/>
        <end position="9"/>
    </location>
    <ligand>
        <name>D-ribulose 5-phosphate</name>
        <dbReference type="ChEBI" id="CHEBI:58121"/>
    </ligand>
</feature>
<dbReference type="PIRSF" id="PIRSF005384">
    <property type="entry name" value="RpiB_LacA_B"/>
    <property type="match status" value="1"/>
</dbReference>
<sequence>MKIAIGSDHGGFQLKKEILAFFAAEQKAGTELGKAQLTDLGTYSEESVDYPDFGEAVARSVAQGQYQYGILVCGTGIGISIAANKVHGIRAALCTEPFSARMAREHNDANILALGERVTGPGLAREIVAAFFQTPFAGDRHARRIEKIRAIEKNGCSCK</sequence>
<dbReference type="NCBIfam" id="TIGR01120">
    <property type="entry name" value="rpiB"/>
    <property type="match status" value="1"/>
</dbReference>
<feature type="binding site" evidence="4">
    <location>
        <position position="117"/>
    </location>
    <ligand>
        <name>D-ribulose 5-phosphate</name>
        <dbReference type="ChEBI" id="CHEBI:58121"/>
    </ligand>
</feature>
<dbReference type="NCBIfam" id="NF004051">
    <property type="entry name" value="PRK05571.1"/>
    <property type="match status" value="1"/>
</dbReference>
<dbReference type="GO" id="GO:0004751">
    <property type="term" value="F:ribose-5-phosphate isomerase activity"/>
    <property type="evidence" value="ECO:0007669"/>
    <property type="project" value="UniProtKB-EC"/>
</dbReference>
<evidence type="ECO:0000313" key="5">
    <source>
        <dbReference type="EMBL" id="QGG47094.1"/>
    </source>
</evidence>
<evidence type="ECO:0000256" key="1">
    <source>
        <dbReference type="ARBA" id="ARBA00008754"/>
    </source>
</evidence>
<feature type="binding site" evidence="4">
    <location>
        <position position="144"/>
    </location>
    <ligand>
        <name>D-ribulose 5-phosphate</name>
        <dbReference type="ChEBI" id="CHEBI:58121"/>
    </ligand>
</feature>
<proteinExistence type="inferred from homology"/>
<dbReference type="PANTHER" id="PTHR30345">
    <property type="entry name" value="RIBOSE-5-PHOSPHATE ISOMERASE B"/>
    <property type="match status" value="1"/>
</dbReference>
<feature type="binding site" evidence="4">
    <location>
        <position position="140"/>
    </location>
    <ligand>
        <name>D-ribulose 5-phosphate</name>
        <dbReference type="ChEBI" id="CHEBI:58121"/>
    </ligand>
</feature>
<gene>
    <name evidence="5" type="primary">rpiB</name>
    <name evidence="5" type="ORF">FTV88_0942</name>
</gene>
<dbReference type="Gene3D" id="3.40.1400.10">
    <property type="entry name" value="Sugar-phosphate isomerase, RpiB/LacA/LacB"/>
    <property type="match status" value="1"/>
</dbReference>
<dbReference type="RefSeq" id="WP_153724543.1">
    <property type="nucleotide sequence ID" value="NZ_CP045875.1"/>
</dbReference>